<dbReference type="Pfam" id="PF13524">
    <property type="entry name" value="Glyco_trans_1_2"/>
    <property type="match status" value="1"/>
</dbReference>
<dbReference type="Proteomes" id="UP000321555">
    <property type="component" value="Chromosome"/>
</dbReference>
<dbReference type="PANTHER" id="PTHR33734:SF22">
    <property type="entry name" value="MEMBRANE-BOUND LYTIC MUREIN TRANSGLYCOSYLASE D"/>
    <property type="match status" value="1"/>
</dbReference>
<dbReference type="EMBL" id="CP042593">
    <property type="protein sequence ID" value="QED49909.1"/>
    <property type="molecule type" value="Genomic_DNA"/>
</dbReference>
<protein>
    <submittedName>
        <fullName evidence="3">Glycosyltransferase</fullName>
    </submittedName>
</protein>
<evidence type="ECO:0000313" key="3">
    <source>
        <dbReference type="EMBL" id="QED49909.1"/>
    </source>
</evidence>
<dbReference type="OrthoDB" id="7019976at2"/>
<dbReference type="Pfam" id="PF12996">
    <property type="entry name" value="DUF3880"/>
    <property type="match status" value="1"/>
</dbReference>
<accession>A0A5B8ZDK4</accession>
<proteinExistence type="predicted"/>
<dbReference type="CDD" id="cd00118">
    <property type="entry name" value="LysM"/>
    <property type="match status" value="1"/>
</dbReference>
<dbReference type="InterPro" id="IPR024542">
    <property type="entry name" value="YkvP_N"/>
</dbReference>
<keyword evidence="3" id="KW-0808">Transferase</keyword>
<dbReference type="InterPro" id="IPR001387">
    <property type="entry name" value="Cro/C1-type_HTH"/>
</dbReference>
<name>A0A5B8ZDK4_CYTDA</name>
<dbReference type="RefSeq" id="WP_057772460.1">
    <property type="nucleotide sequence ID" value="NZ_CP042593.1"/>
</dbReference>
<dbReference type="PANTHER" id="PTHR33734">
    <property type="entry name" value="LYSM DOMAIN-CONTAINING GPI-ANCHORED PROTEIN 2"/>
    <property type="match status" value="1"/>
</dbReference>
<gene>
    <name evidence="3" type="ORF">FSZ17_22980</name>
</gene>
<feature type="domain" description="HTH cro/C1-type" evidence="1">
    <location>
        <begin position="356"/>
        <end position="372"/>
    </location>
</feature>
<evidence type="ECO:0000259" key="1">
    <source>
        <dbReference type="PROSITE" id="PS50943"/>
    </source>
</evidence>
<dbReference type="InterPro" id="IPR018392">
    <property type="entry name" value="LysM"/>
</dbReference>
<dbReference type="STRING" id="1742359.GCA_001439625_02911"/>
<dbReference type="Gene3D" id="3.10.350.10">
    <property type="entry name" value="LysM domain"/>
    <property type="match status" value="1"/>
</dbReference>
<sequence>MRILFLESGEIWSNNLARGFTANGHDVLISGPINKENLSNMIETFKPDFAITIGWGEEHTKDKQNLIRQQMESNKIPLVYWAVEDPAYTEVWSIPLIKTIKPDFVFTISPDKVDTYIQLGIPSDYLDFGYEETIHHPIDSNSKFESQIAIVANAYPNILENYPEHFRHRSLDILIRPLLKENIRIDFWGRNWSEMGEYFGVKIPKEWIHGFLNYADANKVYCSSKIILGLQNYPNLLTQRTYEILGSGGFLLTVDTPGVRKMFTPEKDLVVSLTPEETIQKVNYYLNQSEKRSQIQIQGRKSVEVHSYKFRANQIINTLIENDILKTRLKETKGKGEILYFSPNNHYETYEVQKGDTLYKISRKFDVSIEELKTLNVLTSDLIVENQILRIRKSFFSTCTNPFDC</sequence>
<dbReference type="GO" id="GO:0016740">
    <property type="term" value="F:transferase activity"/>
    <property type="evidence" value="ECO:0007669"/>
    <property type="project" value="UniProtKB-KW"/>
</dbReference>
<evidence type="ECO:0000259" key="2">
    <source>
        <dbReference type="PROSITE" id="PS51782"/>
    </source>
</evidence>
<evidence type="ECO:0000313" key="4">
    <source>
        <dbReference type="Proteomes" id="UP000321555"/>
    </source>
</evidence>
<dbReference type="InterPro" id="IPR055259">
    <property type="entry name" value="YkvP/CgeB_Glyco_trans-like"/>
</dbReference>
<dbReference type="Pfam" id="PF01476">
    <property type="entry name" value="LysM"/>
    <property type="match status" value="1"/>
</dbReference>
<dbReference type="SMART" id="SM00257">
    <property type="entry name" value="LysM"/>
    <property type="match status" value="1"/>
</dbReference>
<dbReference type="PROSITE" id="PS51782">
    <property type="entry name" value="LYSM"/>
    <property type="match status" value="1"/>
</dbReference>
<reference evidence="4" key="1">
    <citation type="submission" date="2019-08" db="EMBL/GenBank/DDBJ databases">
        <authorList>
            <person name="Zheng X."/>
        </authorList>
    </citation>
    <scope>NUCLEOTIDE SEQUENCE [LARGE SCALE GENOMIC DNA]</scope>
    <source>
        <strain evidence="4">FJAT-25496</strain>
    </source>
</reference>
<feature type="domain" description="LysM" evidence="2">
    <location>
        <begin position="348"/>
        <end position="391"/>
    </location>
</feature>
<keyword evidence="4" id="KW-1185">Reference proteome</keyword>
<dbReference type="PROSITE" id="PS50943">
    <property type="entry name" value="HTH_CROC1"/>
    <property type="match status" value="1"/>
</dbReference>
<dbReference type="AlphaFoldDB" id="A0A5B8ZDK4"/>
<dbReference type="InterPro" id="IPR036779">
    <property type="entry name" value="LysM_dom_sf"/>
</dbReference>
<dbReference type="SUPFAM" id="SSF54106">
    <property type="entry name" value="LysM domain"/>
    <property type="match status" value="1"/>
</dbReference>
<dbReference type="KEGG" id="bda:FSZ17_22980"/>
<organism evidence="3 4">
    <name type="scientific">Cytobacillus dafuensis</name>
    <name type="common">Bacillus dafuensis</name>
    <dbReference type="NCBI Taxonomy" id="1742359"/>
    <lineage>
        <taxon>Bacteria</taxon>
        <taxon>Bacillati</taxon>
        <taxon>Bacillota</taxon>
        <taxon>Bacilli</taxon>
        <taxon>Bacillales</taxon>
        <taxon>Bacillaceae</taxon>
        <taxon>Cytobacillus</taxon>
    </lineage>
</organism>